<dbReference type="InterPro" id="IPR021257">
    <property type="entry name" value="DUF2809"/>
</dbReference>
<reference evidence="3 4" key="1">
    <citation type="submission" date="2020-08" db="EMBL/GenBank/DDBJ databases">
        <title>A Genomic Blueprint of the Chicken Gut Microbiome.</title>
        <authorList>
            <person name="Gilroy R."/>
            <person name="Ravi A."/>
            <person name="Getino M."/>
            <person name="Pursley I."/>
            <person name="Horton D.L."/>
            <person name="Alikhan N.-F."/>
            <person name="Baker D."/>
            <person name="Gharbi K."/>
            <person name="Hall N."/>
            <person name="Watson M."/>
            <person name="Adriaenssens E.M."/>
            <person name="Foster-Nyarko E."/>
            <person name="Jarju S."/>
            <person name="Secka A."/>
            <person name="Antonio M."/>
            <person name="Oren A."/>
            <person name="Chaudhuri R."/>
            <person name="La Ragione R.M."/>
            <person name="Hildebrand F."/>
            <person name="Pallen M.J."/>
        </authorList>
    </citation>
    <scope>NUCLEOTIDE SEQUENCE [LARGE SCALE GENOMIC DNA]</scope>
    <source>
        <strain evidence="3 4">Sa1BUA8</strain>
    </source>
</reference>
<protein>
    <submittedName>
        <fullName evidence="3">DUF2809 domain-containing protein</fullName>
    </submittedName>
</protein>
<dbReference type="Proteomes" id="UP000822993">
    <property type="component" value="Unassembled WGS sequence"/>
</dbReference>
<feature type="transmembrane region" description="Helical" evidence="2">
    <location>
        <begin position="118"/>
        <end position="138"/>
    </location>
</feature>
<feature type="transmembrane region" description="Helical" evidence="2">
    <location>
        <begin position="24"/>
        <end position="43"/>
    </location>
</feature>
<feature type="transmembrane region" description="Helical" evidence="2">
    <location>
        <begin position="74"/>
        <end position="98"/>
    </location>
</feature>
<sequence length="149" mass="15333">MAPRTPAAPGPGPHGARRRSRPRVLAVLAGVVVLGLVATTQVPDPVGDAVGDLLYAVAAYAALVLVAPRSRPWVAGVVVLAWCWLVEALQATPLVGAVLDVAPAAAWVLGSTFNARDLLFYLLGALFATGLDALAGVARARRADVPERA</sequence>
<organism evidence="3 4">
    <name type="scientific">Oerskovia douganii</name>
    <dbReference type="NCBI Taxonomy" id="2762210"/>
    <lineage>
        <taxon>Bacteria</taxon>
        <taxon>Bacillati</taxon>
        <taxon>Actinomycetota</taxon>
        <taxon>Actinomycetes</taxon>
        <taxon>Micrococcales</taxon>
        <taxon>Cellulomonadaceae</taxon>
        <taxon>Oerskovia</taxon>
    </lineage>
</organism>
<feature type="transmembrane region" description="Helical" evidence="2">
    <location>
        <begin position="49"/>
        <end position="67"/>
    </location>
</feature>
<evidence type="ECO:0000256" key="2">
    <source>
        <dbReference type="SAM" id="Phobius"/>
    </source>
</evidence>
<comment type="caution">
    <text evidence="3">The sequence shown here is derived from an EMBL/GenBank/DDBJ whole genome shotgun (WGS) entry which is preliminary data.</text>
</comment>
<keyword evidence="2" id="KW-0472">Membrane</keyword>
<dbReference type="AlphaFoldDB" id="A0A9D5UDK4"/>
<dbReference type="Pfam" id="PF10990">
    <property type="entry name" value="DUF2809"/>
    <property type="match status" value="1"/>
</dbReference>
<gene>
    <name evidence="3" type="ORF">H9623_17275</name>
</gene>
<feature type="region of interest" description="Disordered" evidence="1">
    <location>
        <begin position="1"/>
        <end position="20"/>
    </location>
</feature>
<keyword evidence="2" id="KW-1133">Transmembrane helix</keyword>
<dbReference type="RefSeq" id="WP_193721258.1">
    <property type="nucleotide sequence ID" value="NZ_JACSPN010000031.1"/>
</dbReference>
<keyword evidence="2" id="KW-0812">Transmembrane</keyword>
<proteinExistence type="predicted"/>
<evidence type="ECO:0000256" key="1">
    <source>
        <dbReference type="SAM" id="MobiDB-lite"/>
    </source>
</evidence>
<name>A0A9D5UDK4_9CELL</name>
<dbReference type="EMBL" id="JACSPN010000031">
    <property type="protein sequence ID" value="MBE7702046.1"/>
    <property type="molecule type" value="Genomic_DNA"/>
</dbReference>
<accession>A0A9D5UDK4</accession>
<evidence type="ECO:0000313" key="4">
    <source>
        <dbReference type="Proteomes" id="UP000822993"/>
    </source>
</evidence>
<keyword evidence="4" id="KW-1185">Reference proteome</keyword>
<feature type="compositionally biased region" description="Pro residues" evidence="1">
    <location>
        <begin position="1"/>
        <end position="12"/>
    </location>
</feature>
<evidence type="ECO:0000313" key="3">
    <source>
        <dbReference type="EMBL" id="MBE7702046.1"/>
    </source>
</evidence>